<sequence length="671" mass="73850">MSQTLGVHVHTGPWVNWSHGRVLGSTLTLSERNAGLLTAFLATFVTTAGAACWKILSYAIHQSRARREVRDGLHHQQQASLRNAGSAAAAAWQFAQLSWYWRKQAVRPLARNLPFLLLALFNIIVFTLASIFSSEVTKAAGNEALIRSPQCGILNLTDNVDFITKSANFNELEVNQTLTATTYARACYGKTKDPLQCNQYAQQSLPWTSDQNASCPFSPDLCFYGEKAGYAMDTGRLDSRSALGINAPDSDRIQYRKVTTCTPLKAEEHVRVYNDTNPEDGAFGSTFIDFEFGEVVGVDNSTFLYNIHSAASNNGYVLTSLAAYAGSAAKAWVPIPALNRTDGDISIFFLASNSLIYNAPVTDPFFAATIPTDREFEGVNYTYYYPDAYVSVMACVDQHQFCNPSDGKCTPLTGMDPLIATMDQRFKLDLNSAQHTTAILISEIFLQLTAYASVHTRGANALRASETVHDNDIQVGTPNTQWMTEVSTWFGISLAKLQQLVVQYATGPAHAPESYNIIGPLNKEQEDICNNQIIRNTTGYISFSILGVAIILIVGTALIVTSLLLDTVMTSLRQKIDRNQYKSLLWAMDGTLQLQRLAYEEAGQGEWSGGAESVPILLNGKKIGLPRNVDMAHPRLSQKAEQDSKSSSQAPEEVALMDQKNMSHQVRVWPK</sequence>
<dbReference type="OrthoDB" id="3540210at2759"/>
<dbReference type="EMBL" id="CAJPDS010000065">
    <property type="protein sequence ID" value="CAF9932877.1"/>
    <property type="molecule type" value="Genomic_DNA"/>
</dbReference>
<accession>A0A8H3FXL2</accession>
<dbReference type="AlphaFoldDB" id="A0A8H3FXL2"/>
<feature type="transmembrane region" description="Helical" evidence="2">
    <location>
        <begin position="540"/>
        <end position="565"/>
    </location>
</feature>
<reference evidence="3" key="1">
    <citation type="submission" date="2021-03" db="EMBL/GenBank/DDBJ databases">
        <authorList>
            <person name="Tagirdzhanova G."/>
        </authorList>
    </citation>
    <scope>NUCLEOTIDE SEQUENCE</scope>
</reference>
<evidence type="ECO:0000313" key="4">
    <source>
        <dbReference type="Proteomes" id="UP000664521"/>
    </source>
</evidence>
<keyword evidence="4" id="KW-1185">Reference proteome</keyword>
<evidence type="ECO:0000256" key="1">
    <source>
        <dbReference type="SAM" id="MobiDB-lite"/>
    </source>
</evidence>
<feature type="transmembrane region" description="Helical" evidence="2">
    <location>
        <begin position="34"/>
        <end position="56"/>
    </location>
</feature>
<feature type="compositionally biased region" description="Basic and acidic residues" evidence="1">
    <location>
        <begin position="635"/>
        <end position="644"/>
    </location>
</feature>
<feature type="transmembrane region" description="Helical" evidence="2">
    <location>
        <begin position="112"/>
        <end position="132"/>
    </location>
</feature>
<protein>
    <submittedName>
        <fullName evidence="3">Uncharacterized protein</fullName>
    </submittedName>
</protein>
<name>A0A8H3FXL2_9LECA</name>
<evidence type="ECO:0000256" key="2">
    <source>
        <dbReference type="SAM" id="Phobius"/>
    </source>
</evidence>
<keyword evidence="2" id="KW-0812">Transmembrane</keyword>
<feature type="region of interest" description="Disordered" evidence="1">
    <location>
        <begin position="635"/>
        <end position="671"/>
    </location>
</feature>
<evidence type="ECO:0000313" key="3">
    <source>
        <dbReference type="EMBL" id="CAF9932877.1"/>
    </source>
</evidence>
<dbReference type="Proteomes" id="UP000664521">
    <property type="component" value="Unassembled WGS sequence"/>
</dbReference>
<organism evidence="3 4">
    <name type="scientific">Heterodermia speciosa</name>
    <dbReference type="NCBI Taxonomy" id="116794"/>
    <lineage>
        <taxon>Eukaryota</taxon>
        <taxon>Fungi</taxon>
        <taxon>Dikarya</taxon>
        <taxon>Ascomycota</taxon>
        <taxon>Pezizomycotina</taxon>
        <taxon>Lecanoromycetes</taxon>
        <taxon>OSLEUM clade</taxon>
        <taxon>Lecanoromycetidae</taxon>
        <taxon>Caliciales</taxon>
        <taxon>Physciaceae</taxon>
        <taxon>Heterodermia</taxon>
    </lineage>
</organism>
<gene>
    <name evidence="3" type="ORF">HETSPECPRED_008469</name>
</gene>
<proteinExistence type="predicted"/>
<keyword evidence="2" id="KW-0472">Membrane</keyword>
<comment type="caution">
    <text evidence="3">The sequence shown here is derived from an EMBL/GenBank/DDBJ whole genome shotgun (WGS) entry which is preliminary data.</text>
</comment>
<keyword evidence="2" id="KW-1133">Transmembrane helix</keyword>